<dbReference type="PANTHER" id="PTHR11006">
    <property type="entry name" value="PROTEIN ARGININE N-METHYLTRANSFERASE"/>
    <property type="match status" value="1"/>
</dbReference>
<feature type="repeat" description="TPR" evidence="4">
    <location>
        <begin position="79"/>
        <end position="112"/>
    </location>
</feature>
<dbReference type="GO" id="GO:0042054">
    <property type="term" value="F:histone methyltransferase activity"/>
    <property type="evidence" value="ECO:0007669"/>
    <property type="project" value="TreeGrafter"/>
</dbReference>
<dbReference type="SUPFAM" id="SSF53335">
    <property type="entry name" value="S-adenosyl-L-methionine-dependent methyltransferases"/>
    <property type="match status" value="1"/>
</dbReference>
<keyword evidence="4" id="KW-0802">TPR repeat</keyword>
<dbReference type="PANTHER" id="PTHR11006:SF4">
    <property type="entry name" value="PROTEIN ARGININE N-METHYLTRANSFERASE 7"/>
    <property type="match status" value="1"/>
</dbReference>
<dbReference type="Gene3D" id="3.40.50.150">
    <property type="entry name" value="Vaccinia Virus protein VP39"/>
    <property type="match status" value="1"/>
</dbReference>
<proteinExistence type="predicted"/>
<keyword evidence="1 5" id="KW-0489">Methyltransferase</keyword>
<gene>
    <name evidence="8" type="ORF">EGYM00163_LOCUS1</name>
</gene>
<dbReference type="Gene3D" id="2.70.160.11">
    <property type="entry name" value="Hnrnp arginine n-methyltransferase1"/>
    <property type="match status" value="2"/>
</dbReference>
<evidence type="ECO:0000256" key="3">
    <source>
        <dbReference type="ARBA" id="ARBA00022691"/>
    </source>
</evidence>
<dbReference type="Gene3D" id="1.25.40.10">
    <property type="entry name" value="Tetratricopeptide repeat domain"/>
    <property type="match status" value="1"/>
</dbReference>
<dbReference type="AlphaFoldDB" id="A0A7S4FD88"/>
<reference evidence="8" key="1">
    <citation type="submission" date="2021-01" db="EMBL/GenBank/DDBJ databases">
        <authorList>
            <person name="Corre E."/>
            <person name="Pelletier E."/>
            <person name="Niang G."/>
            <person name="Scheremetjew M."/>
            <person name="Finn R."/>
            <person name="Kale V."/>
            <person name="Holt S."/>
            <person name="Cochrane G."/>
            <person name="Meng A."/>
            <person name="Brown T."/>
            <person name="Cohen L."/>
        </authorList>
    </citation>
    <scope>NUCLEOTIDE SEQUENCE</scope>
    <source>
        <strain evidence="8">CCMP1594</strain>
    </source>
</reference>
<dbReference type="GO" id="GO:0016274">
    <property type="term" value="F:protein-arginine N-methyltransferase activity"/>
    <property type="evidence" value="ECO:0007669"/>
    <property type="project" value="InterPro"/>
</dbReference>
<dbReference type="InterPro" id="IPR029063">
    <property type="entry name" value="SAM-dependent_MTases_sf"/>
</dbReference>
<dbReference type="Pfam" id="PF22528">
    <property type="entry name" value="PRMT_C"/>
    <property type="match status" value="1"/>
</dbReference>
<evidence type="ECO:0000313" key="8">
    <source>
        <dbReference type="EMBL" id="CAE0788889.1"/>
    </source>
</evidence>
<dbReference type="SUPFAM" id="SSF48452">
    <property type="entry name" value="TPR-like"/>
    <property type="match status" value="1"/>
</dbReference>
<dbReference type="GO" id="GO:0032259">
    <property type="term" value="P:methylation"/>
    <property type="evidence" value="ECO:0007669"/>
    <property type="project" value="UniProtKB-KW"/>
</dbReference>
<dbReference type="EMBL" id="HBJA01000001">
    <property type="protein sequence ID" value="CAE0788889.1"/>
    <property type="molecule type" value="Transcribed_RNA"/>
</dbReference>
<dbReference type="InterPro" id="IPR011990">
    <property type="entry name" value="TPR-like_helical_dom_sf"/>
</dbReference>
<evidence type="ECO:0000256" key="2">
    <source>
        <dbReference type="ARBA" id="ARBA00022679"/>
    </source>
</evidence>
<sequence>MSTEDMRSATPNPAGRHVSESAPPPIVKIIYQSESDGGPVYSEPYATNFNKGLDAYYQKDYQTAMTYFHAADTAQPGVSQCVVMLAVCYENRGQQEAALKIYAHALQLDPHYALAWHNKGVLHNERGELTDAKECYLNALRDRIMSGQPEFKTVACNLSSVLVKLQEHEAACRLLSEVIRRDPKDFSTAAWLADIYVEAKQPAKAYDLLSTLPNNGRLKEGMMLLAKSKMADILVTICPPHAFRLPKAPRLAHGYEAAVEQAVAKLLSERPNAELRVTDTDSMGWLAMKALQSGCKKATCLIRPWDNLKKSLASVLERNGYTTEQVDIQHFIAEEVTAWHGVFENADLFINAIYTPASVPSILQRCKSYQQKGLTTVPRGGCLKIMGICSEQIRTQCTVGSEVNGFDLTNFGDFCTAIRKYVMHMHMSTINHEVLTEVAELELEADHQGLFGKTIRLPVLKEGILDAIVSWYDLDLADDMRLSMGPDADCAWQQNIQVVHFDGDSKVRVGDCVVLDTTLTRWTSERSNQWIMFENIVHEVNGAITQRHDTHLLSEDPLQGRLWHFDMMADLGRNDAYDRALKALVKPEHVVLDIGTGSGLLAMMAARAGAKHVYAIEANESIAEKARKVIAHNGYADKITVITGMSDNISVGEGSAMPVKADVVVTETMGADLLSELMYNILDDARRRLAKPGAVLIPWAGRVIGQLVQVNSPWHVAGFPKTEGLKHGAQPDLSSFNPLLPPMRICLQIQKMQWTPISDVFTLFSFDFNTPLDKAGNTAEIKVPITAAGQLHAIAYWWDADLGSDADGKIEIETGPTSRYAYTDHAHWSQQIQVLDFDGVQVASGQEVPLRMYNDNHLSYIELI</sequence>
<accession>A0A7S4FD88</accession>
<evidence type="ECO:0000259" key="7">
    <source>
        <dbReference type="Pfam" id="PF22528"/>
    </source>
</evidence>
<evidence type="ECO:0000256" key="1">
    <source>
        <dbReference type="ARBA" id="ARBA00022603"/>
    </source>
</evidence>
<protein>
    <recommendedName>
        <fullName evidence="7">Protein arginine N-methyltransferase domain-containing protein</fullName>
    </recommendedName>
</protein>
<evidence type="ECO:0000256" key="6">
    <source>
        <dbReference type="SAM" id="MobiDB-lite"/>
    </source>
</evidence>
<dbReference type="PROSITE" id="PS50005">
    <property type="entry name" value="TPR"/>
    <property type="match status" value="1"/>
</dbReference>
<dbReference type="SMART" id="SM00028">
    <property type="entry name" value="TPR"/>
    <property type="match status" value="3"/>
</dbReference>
<dbReference type="InterPro" id="IPR055135">
    <property type="entry name" value="PRMT_dom"/>
</dbReference>
<feature type="region of interest" description="Disordered" evidence="6">
    <location>
        <begin position="1"/>
        <end position="21"/>
    </location>
</feature>
<dbReference type="InterPro" id="IPR019734">
    <property type="entry name" value="TPR_rpt"/>
</dbReference>
<name>A0A7S4FD88_9EUGL</name>
<evidence type="ECO:0000256" key="4">
    <source>
        <dbReference type="PROSITE-ProRule" id="PRU00339"/>
    </source>
</evidence>
<dbReference type="CDD" id="cd02440">
    <property type="entry name" value="AdoMet_MTases"/>
    <property type="match status" value="1"/>
</dbReference>
<feature type="domain" description="Protein arginine N-methyltransferase" evidence="7">
    <location>
        <begin position="758"/>
        <end position="852"/>
    </location>
</feature>
<dbReference type="InterPro" id="IPR025799">
    <property type="entry name" value="Arg_MeTrfase"/>
</dbReference>
<dbReference type="Pfam" id="PF06325">
    <property type="entry name" value="PrmA"/>
    <property type="match status" value="1"/>
</dbReference>
<dbReference type="Pfam" id="PF14559">
    <property type="entry name" value="TPR_19"/>
    <property type="match status" value="1"/>
</dbReference>
<dbReference type="Pfam" id="PF13181">
    <property type="entry name" value="TPR_8"/>
    <property type="match status" value="1"/>
</dbReference>
<keyword evidence="2 5" id="KW-0808">Transferase</keyword>
<keyword evidence="3 5" id="KW-0949">S-adenosyl-L-methionine</keyword>
<organism evidence="8">
    <name type="scientific">Eutreptiella gymnastica</name>
    <dbReference type="NCBI Taxonomy" id="73025"/>
    <lineage>
        <taxon>Eukaryota</taxon>
        <taxon>Discoba</taxon>
        <taxon>Euglenozoa</taxon>
        <taxon>Euglenida</taxon>
        <taxon>Spirocuta</taxon>
        <taxon>Euglenophyceae</taxon>
        <taxon>Eutreptiales</taxon>
        <taxon>Eutreptiaceae</taxon>
        <taxon>Eutreptiella</taxon>
    </lineage>
</organism>
<dbReference type="PROSITE" id="PS51678">
    <property type="entry name" value="SAM_MT_PRMT"/>
    <property type="match status" value="1"/>
</dbReference>
<evidence type="ECO:0000256" key="5">
    <source>
        <dbReference type="PROSITE-ProRule" id="PRU01015"/>
    </source>
</evidence>